<dbReference type="GO" id="GO:0006355">
    <property type="term" value="P:regulation of DNA-templated transcription"/>
    <property type="evidence" value="ECO:0007669"/>
    <property type="project" value="InterPro"/>
</dbReference>
<dbReference type="CDD" id="cd06170">
    <property type="entry name" value="LuxR_C_like"/>
    <property type="match status" value="1"/>
</dbReference>
<evidence type="ECO:0000313" key="5">
    <source>
        <dbReference type="EMBL" id="RWU17177.1"/>
    </source>
</evidence>
<dbReference type="SUPFAM" id="SSF48452">
    <property type="entry name" value="TPR-like"/>
    <property type="match status" value="1"/>
</dbReference>
<gene>
    <name evidence="5" type="ORF">DM813_27840</name>
</gene>
<evidence type="ECO:0000256" key="3">
    <source>
        <dbReference type="ARBA" id="ARBA00023163"/>
    </source>
</evidence>
<dbReference type="PANTHER" id="PTHR44688:SF16">
    <property type="entry name" value="DNA-BINDING TRANSCRIPTIONAL ACTIVATOR DEVR_DOSR"/>
    <property type="match status" value="1"/>
</dbReference>
<evidence type="ECO:0000313" key="6">
    <source>
        <dbReference type="Proteomes" id="UP000288983"/>
    </source>
</evidence>
<dbReference type="InterPro" id="IPR041617">
    <property type="entry name" value="TPR_MalT"/>
</dbReference>
<evidence type="ECO:0000256" key="2">
    <source>
        <dbReference type="ARBA" id="ARBA00023125"/>
    </source>
</evidence>
<protein>
    <submittedName>
        <fullName evidence="5">ATP-dependent transcriptional regulator</fullName>
    </submittedName>
</protein>
<dbReference type="Pfam" id="PF25873">
    <property type="entry name" value="WHD_MalT"/>
    <property type="match status" value="1"/>
</dbReference>
<evidence type="ECO:0000259" key="4">
    <source>
        <dbReference type="PROSITE" id="PS50043"/>
    </source>
</evidence>
<organism evidence="5 6">
    <name type="scientific">Pseudomonas alkylphenolica</name>
    <dbReference type="NCBI Taxonomy" id="237609"/>
    <lineage>
        <taxon>Bacteria</taxon>
        <taxon>Pseudomonadati</taxon>
        <taxon>Pseudomonadota</taxon>
        <taxon>Gammaproteobacteria</taxon>
        <taxon>Pseudomonadales</taxon>
        <taxon>Pseudomonadaceae</taxon>
        <taxon>Pseudomonas</taxon>
    </lineage>
</organism>
<evidence type="ECO:0000256" key="1">
    <source>
        <dbReference type="ARBA" id="ARBA00023015"/>
    </source>
</evidence>
<keyword evidence="1" id="KW-0805">Transcription regulation</keyword>
<dbReference type="Proteomes" id="UP000288983">
    <property type="component" value="Unassembled WGS sequence"/>
</dbReference>
<sequence>MAPPRAPSGHLQREPLEERLLGRTYRLRLLCAPAGYGKTVLLNDCMRRCNDGVRCLWLDLGGHAPTLAQFCRRLADGLGLGPEVAEDTEALLCALTSSKDHCWLALDDFPADASAELNTWIDRLMRSQAPVQLWVSCRQRPAWKLARLLLEGELLELGARQLAFSRDELETLVGRLDPLANATNTARLWQQTQGWCAGVRLLLGTSGRNERAGASWMREYLGGELLAPLSEEERMLLMSAAHLPRLSVDFCERLWPQGNAGALLRGLLQSESFFLPVGTDGLWYRLLPAVALALQGELPAPALNRLRLDACRLLCEAGFIDEAIELALSTQQPEMAASLMERLTLDWMFSERHLHTWLDWLTRLPQRALESSPSLIYLNGRALLSSWRLDDARAHIARLAWATPQPKASHHSRLLANWQALQGTLSGLSGDAASARAHCQSALQHLELRDWPSSFLCYSTLARVAMAAGEPEQARALLDSSLQLARRHGCIASEVLISADRIRQLILYGELDLAGAVLQECFDLVAADGGSHDLLLSRLMLLRGELYLLRGDLAASERLLRAGLERGIESSDPYVLHALIGLSEVAACKGELEQARLHLRNAERHMQRGRVSEVCYKGLIDYQYLRLLARQQDWQSILPLVRKAIADGAACLPPLHAPSLPQRLQMLLALAEWGVGKLDHAVARLQALLDTCERLGFYSLLPEVQVARARIDQQRGVLRPGDAPALARTSLLAGWGGQGSALMLAAPGARDSLTSREISVLQLVAHGLSNQEISEQLFISLNTVKAHTVKINHKLGVKRRTQAVMRAKSLGMLA</sequence>
<dbReference type="AlphaFoldDB" id="A0A443ZEQ7"/>
<dbReference type="GO" id="GO:0003677">
    <property type="term" value="F:DNA binding"/>
    <property type="evidence" value="ECO:0007669"/>
    <property type="project" value="UniProtKB-KW"/>
</dbReference>
<dbReference type="Pfam" id="PF17874">
    <property type="entry name" value="TPR_MalT"/>
    <property type="match status" value="1"/>
</dbReference>
<dbReference type="InterPro" id="IPR011990">
    <property type="entry name" value="TPR-like_helical_dom_sf"/>
</dbReference>
<dbReference type="Gene3D" id="1.25.40.10">
    <property type="entry name" value="Tetratricopeptide repeat domain"/>
    <property type="match status" value="1"/>
</dbReference>
<dbReference type="SUPFAM" id="SSF46894">
    <property type="entry name" value="C-terminal effector domain of the bipartite response regulators"/>
    <property type="match status" value="1"/>
</dbReference>
<feature type="domain" description="HTH luxR-type" evidence="4">
    <location>
        <begin position="746"/>
        <end position="811"/>
    </location>
</feature>
<dbReference type="InterPro" id="IPR036388">
    <property type="entry name" value="WH-like_DNA-bd_sf"/>
</dbReference>
<proteinExistence type="predicted"/>
<keyword evidence="2" id="KW-0238">DNA-binding</keyword>
<dbReference type="EMBL" id="QJRG01000050">
    <property type="protein sequence ID" value="RWU17177.1"/>
    <property type="molecule type" value="Genomic_DNA"/>
</dbReference>
<reference evidence="5 6" key="1">
    <citation type="submission" date="2018-06" db="EMBL/GenBank/DDBJ databases">
        <title>Bacteria isolated from soil of Wuhan.</title>
        <authorList>
            <person name="Wei X."/>
            <person name="Chunhua H."/>
        </authorList>
    </citation>
    <scope>NUCLEOTIDE SEQUENCE [LARGE SCALE GENOMIC DNA]</scope>
    <source>
        <strain evidence="6">xwS2</strain>
    </source>
</reference>
<dbReference type="PANTHER" id="PTHR44688">
    <property type="entry name" value="DNA-BINDING TRANSCRIPTIONAL ACTIVATOR DEVR_DOSR"/>
    <property type="match status" value="1"/>
</dbReference>
<comment type="caution">
    <text evidence="5">The sequence shown here is derived from an EMBL/GenBank/DDBJ whole genome shotgun (WGS) entry which is preliminary data.</text>
</comment>
<accession>A0A443ZEQ7</accession>
<dbReference type="PROSITE" id="PS50043">
    <property type="entry name" value="HTH_LUXR_2"/>
    <property type="match status" value="1"/>
</dbReference>
<dbReference type="Pfam" id="PF00196">
    <property type="entry name" value="GerE"/>
    <property type="match status" value="1"/>
</dbReference>
<dbReference type="SMART" id="SM00421">
    <property type="entry name" value="HTH_LUXR"/>
    <property type="match status" value="1"/>
</dbReference>
<keyword evidence="3" id="KW-0804">Transcription</keyword>
<dbReference type="InterPro" id="IPR059106">
    <property type="entry name" value="WHD_MalT"/>
</dbReference>
<dbReference type="Gene3D" id="1.10.10.10">
    <property type="entry name" value="Winged helix-like DNA-binding domain superfamily/Winged helix DNA-binding domain"/>
    <property type="match status" value="1"/>
</dbReference>
<dbReference type="InterPro" id="IPR000792">
    <property type="entry name" value="Tscrpt_reg_LuxR_C"/>
</dbReference>
<dbReference type="InterPro" id="IPR016032">
    <property type="entry name" value="Sig_transdc_resp-reg_C-effctor"/>
</dbReference>
<name>A0A443ZEQ7_9PSED</name>
<dbReference type="PRINTS" id="PR00038">
    <property type="entry name" value="HTHLUXR"/>
</dbReference>